<gene>
    <name evidence="2" type="ORF">ACFO0A_11125</name>
</gene>
<keyword evidence="1" id="KW-1133">Transmembrane helix</keyword>
<evidence type="ECO:0000256" key="1">
    <source>
        <dbReference type="SAM" id="Phobius"/>
    </source>
</evidence>
<reference evidence="3" key="1">
    <citation type="journal article" date="2019" name="Int. J. Syst. Evol. Microbiol.">
        <title>The Global Catalogue of Microorganisms (GCM) 10K type strain sequencing project: providing services to taxonomists for standard genome sequencing and annotation.</title>
        <authorList>
            <consortium name="The Broad Institute Genomics Platform"/>
            <consortium name="The Broad Institute Genome Sequencing Center for Infectious Disease"/>
            <person name="Wu L."/>
            <person name="Ma J."/>
        </authorList>
    </citation>
    <scope>NUCLEOTIDE SEQUENCE [LARGE SCALE GENOMIC DNA]</scope>
    <source>
        <strain evidence="3">CGMCC 1.12989</strain>
    </source>
</reference>
<organism evidence="2 3">
    <name type="scientific">Novosphingobium tardum</name>
    <dbReference type="NCBI Taxonomy" id="1538021"/>
    <lineage>
        <taxon>Bacteria</taxon>
        <taxon>Pseudomonadati</taxon>
        <taxon>Pseudomonadota</taxon>
        <taxon>Alphaproteobacteria</taxon>
        <taxon>Sphingomonadales</taxon>
        <taxon>Sphingomonadaceae</taxon>
        <taxon>Novosphingobium</taxon>
    </lineage>
</organism>
<dbReference type="RefSeq" id="WP_379539075.1">
    <property type="nucleotide sequence ID" value="NZ_JBHSDR010000006.1"/>
</dbReference>
<accession>A0ABV8RTQ3</accession>
<evidence type="ECO:0000313" key="2">
    <source>
        <dbReference type="EMBL" id="MFC4295606.1"/>
    </source>
</evidence>
<sequence>MIREFTGRHMWFVMIGMFGTIIAVNLVMARYAVETFGGTVVDNSYVASQDYNRWLADARAQKALGWTLVPRRNDDGRVEVDGTPLAGVLTGTAHHPLGRAPDQSLRFTRTAPGKWVSDSPLPAGRWMLRLTLVSDGKTARYALEIPA</sequence>
<comment type="caution">
    <text evidence="2">The sequence shown here is derived from an EMBL/GenBank/DDBJ whole genome shotgun (WGS) entry which is preliminary data.</text>
</comment>
<name>A0ABV8RTQ3_9SPHN</name>
<proteinExistence type="predicted"/>
<dbReference type="InterPro" id="IPR008620">
    <property type="entry name" value="FixH"/>
</dbReference>
<evidence type="ECO:0000313" key="3">
    <source>
        <dbReference type="Proteomes" id="UP001595828"/>
    </source>
</evidence>
<keyword evidence="1" id="KW-0812">Transmembrane</keyword>
<dbReference type="Pfam" id="PF05751">
    <property type="entry name" value="FixH"/>
    <property type="match status" value="1"/>
</dbReference>
<feature type="transmembrane region" description="Helical" evidence="1">
    <location>
        <begin position="12"/>
        <end position="33"/>
    </location>
</feature>
<keyword evidence="3" id="KW-1185">Reference proteome</keyword>
<protein>
    <submittedName>
        <fullName evidence="2">FixH family protein</fullName>
    </submittedName>
</protein>
<dbReference type="EMBL" id="JBHSDR010000006">
    <property type="protein sequence ID" value="MFC4295606.1"/>
    <property type="molecule type" value="Genomic_DNA"/>
</dbReference>
<dbReference type="Proteomes" id="UP001595828">
    <property type="component" value="Unassembled WGS sequence"/>
</dbReference>
<keyword evidence="1" id="KW-0472">Membrane</keyword>